<protein>
    <recommendedName>
        <fullName evidence="1">diguanylate cyclase</fullName>
        <ecNumber evidence="1">2.7.7.65</ecNumber>
    </recommendedName>
</protein>
<dbReference type="InterPro" id="IPR029787">
    <property type="entry name" value="Nucleotide_cyclase"/>
</dbReference>
<dbReference type="InterPro" id="IPR000160">
    <property type="entry name" value="GGDEF_dom"/>
</dbReference>
<gene>
    <name evidence="5" type="ORF">GCM10022212_15880</name>
</gene>
<dbReference type="InterPro" id="IPR043128">
    <property type="entry name" value="Rev_trsase/Diguanyl_cyclase"/>
</dbReference>
<dbReference type="Gene3D" id="6.10.340.10">
    <property type="match status" value="1"/>
</dbReference>
<evidence type="ECO:0000313" key="6">
    <source>
        <dbReference type="Proteomes" id="UP001501353"/>
    </source>
</evidence>
<evidence type="ECO:0000256" key="2">
    <source>
        <dbReference type="ARBA" id="ARBA00034247"/>
    </source>
</evidence>
<dbReference type="Pfam" id="PF00990">
    <property type="entry name" value="GGDEF"/>
    <property type="match status" value="1"/>
</dbReference>
<organism evidence="5 6">
    <name type="scientific">Actimicrobium antarcticum</name>
    <dbReference type="NCBI Taxonomy" id="1051899"/>
    <lineage>
        <taxon>Bacteria</taxon>
        <taxon>Pseudomonadati</taxon>
        <taxon>Pseudomonadota</taxon>
        <taxon>Betaproteobacteria</taxon>
        <taxon>Burkholderiales</taxon>
        <taxon>Oxalobacteraceae</taxon>
        <taxon>Actimicrobium</taxon>
    </lineage>
</organism>
<feature type="domain" description="GGDEF" evidence="4">
    <location>
        <begin position="422"/>
        <end position="560"/>
    </location>
</feature>
<dbReference type="SUPFAM" id="SSF158472">
    <property type="entry name" value="HAMP domain-like"/>
    <property type="match status" value="1"/>
</dbReference>
<feature type="domain" description="HAMP" evidence="3">
    <location>
        <begin position="316"/>
        <end position="368"/>
    </location>
</feature>
<accession>A0ABP7T2U7</accession>
<dbReference type="PROSITE" id="PS50887">
    <property type="entry name" value="GGDEF"/>
    <property type="match status" value="1"/>
</dbReference>
<dbReference type="EC" id="2.7.7.65" evidence="1"/>
<evidence type="ECO:0000259" key="4">
    <source>
        <dbReference type="PROSITE" id="PS50887"/>
    </source>
</evidence>
<dbReference type="NCBIfam" id="TIGR00254">
    <property type="entry name" value="GGDEF"/>
    <property type="match status" value="1"/>
</dbReference>
<comment type="caution">
    <text evidence="5">The sequence shown here is derived from an EMBL/GenBank/DDBJ whole genome shotgun (WGS) entry which is preliminary data.</text>
</comment>
<keyword evidence="6" id="KW-1185">Reference proteome</keyword>
<evidence type="ECO:0000313" key="5">
    <source>
        <dbReference type="EMBL" id="GAA4020258.1"/>
    </source>
</evidence>
<dbReference type="Proteomes" id="UP001501353">
    <property type="component" value="Unassembled WGS sequence"/>
</dbReference>
<dbReference type="SUPFAM" id="SSF55073">
    <property type="entry name" value="Nucleotide cyclase"/>
    <property type="match status" value="1"/>
</dbReference>
<dbReference type="SMART" id="SM00304">
    <property type="entry name" value="HAMP"/>
    <property type="match status" value="1"/>
</dbReference>
<dbReference type="PROSITE" id="PS50885">
    <property type="entry name" value="HAMP"/>
    <property type="match status" value="1"/>
</dbReference>
<comment type="catalytic activity">
    <reaction evidence="2">
        <text>2 GTP = 3',3'-c-di-GMP + 2 diphosphate</text>
        <dbReference type="Rhea" id="RHEA:24898"/>
        <dbReference type="ChEBI" id="CHEBI:33019"/>
        <dbReference type="ChEBI" id="CHEBI:37565"/>
        <dbReference type="ChEBI" id="CHEBI:58805"/>
        <dbReference type="EC" id="2.7.7.65"/>
    </reaction>
</comment>
<reference evidence="6" key="1">
    <citation type="journal article" date="2019" name="Int. J. Syst. Evol. Microbiol.">
        <title>The Global Catalogue of Microorganisms (GCM) 10K type strain sequencing project: providing services to taxonomists for standard genome sequencing and annotation.</title>
        <authorList>
            <consortium name="The Broad Institute Genomics Platform"/>
            <consortium name="The Broad Institute Genome Sequencing Center for Infectious Disease"/>
            <person name="Wu L."/>
            <person name="Ma J."/>
        </authorList>
    </citation>
    <scope>NUCLEOTIDE SEQUENCE [LARGE SCALE GENOMIC DNA]</scope>
    <source>
        <strain evidence="6">JCM 16673</strain>
    </source>
</reference>
<proteinExistence type="predicted"/>
<dbReference type="EMBL" id="BAAAZE010000008">
    <property type="protein sequence ID" value="GAA4020258.1"/>
    <property type="molecule type" value="Genomic_DNA"/>
</dbReference>
<evidence type="ECO:0000256" key="1">
    <source>
        <dbReference type="ARBA" id="ARBA00012528"/>
    </source>
</evidence>
<dbReference type="CDD" id="cd01949">
    <property type="entry name" value="GGDEF"/>
    <property type="match status" value="1"/>
</dbReference>
<evidence type="ECO:0000259" key="3">
    <source>
        <dbReference type="PROSITE" id="PS50885"/>
    </source>
</evidence>
<dbReference type="InterPro" id="IPR050469">
    <property type="entry name" value="Diguanylate_Cyclase"/>
</dbReference>
<dbReference type="SMART" id="SM00267">
    <property type="entry name" value="GGDEF"/>
    <property type="match status" value="1"/>
</dbReference>
<dbReference type="PANTHER" id="PTHR45138">
    <property type="entry name" value="REGULATORY COMPONENTS OF SENSORY TRANSDUCTION SYSTEM"/>
    <property type="match status" value="1"/>
</dbReference>
<dbReference type="Pfam" id="PF00672">
    <property type="entry name" value="HAMP"/>
    <property type="match status" value="1"/>
</dbReference>
<dbReference type="CDD" id="cd06225">
    <property type="entry name" value="HAMP"/>
    <property type="match status" value="1"/>
</dbReference>
<dbReference type="CDD" id="cd18774">
    <property type="entry name" value="PDC2_HK_sensor"/>
    <property type="match status" value="1"/>
</dbReference>
<sequence>MGSFILLSLLPLLVTGIISYSESGKSIENNARIFSTEIVKQVAKNVQLQMAQVESDSQALVLSDDVQSGLLRYAGENDAERVRARADMTKILLDAYGSFDYINQKYFLGTDMKIMDAQVFPQLSAAVVRLVEHATGPKGRPYWTTLDVFGGDKSIVMLRDIYFKANGRGAGSLFLGVDQSHFAGVFDNVDLGSGSGISVLDSRTGSVLLKTASKSAIAATTTPDQTLLDDIRSSLAQRRSVGFLIYDVKSVANTQDNPSGKYVAAYAQIPRTSWFVVSSIPYGNLLSEAKSVRNQIILIGLLCFAASIVLAYLISRSISTPLEELIDSMKQAEKGNYAIRMTQEGDDELSTLSQQFNDMATKIAQEHERLEERVGERTRDLEEANHKLASLSLTDGLTGIANRRHFDTVLLAELHRAARTGKPLALMMLDVDFFKNYNDHYGHQEGDVCLRKVARLMQSHARRASDLVARYGGEEFVMLAVDTDAASAMGLAEGIRGALEALALPHAKSPLAVGCVTTSIGVAVLIPDDEQTAEMFIRMADKAMYRAKEQGRNQVVMFGRDTTTTLSPA</sequence>
<dbReference type="PANTHER" id="PTHR45138:SF9">
    <property type="entry name" value="DIGUANYLATE CYCLASE DGCM-RELATED"/>
    <property type="match status" value="1"/>
</dbReference>
<name>A0ABP7T2U7_9BURK</name>
<dbReference type="InterPro" id="IPR003660">
    <property type="entry name" value="HAMP_dom"/>
</dbReference>
<dbReference type="Gene3D" id="3.30.70.270">
    <property type="match status" value="1"/>
</dbReference>